<dbReference type="Gene3D" id="3.40.50.300">
    <property type="entry name" value="P-loop containing nucleotide triphosphate hydrolases"/>
    <property type="match status" value="1"/>
</dbReference>
<dbReference type="PANTHER" id="PTHR43134:SF3">
    <property type="entry name" value="FLAGELLAR BIOSYNTHESIS PROTEIN FLHF"/>
    <property type="match status" value="1"/>
</dbReference>
<dbReference type="GO" id="GO:0005886">
    <property type="term" value="C:plasma membrane"/>
    <property type="evidence" value="ECO:0007669"/>
    <property type="project" value="UniProtKB-SubCell"/>
</dbReference>
<dbReference type="GO" id="GO:0005047">
    <property type="term" value="F:signal recognition particle binding"/>
    <property type="evidence" value="ECO:0007669"/>
    <property type="project" value="TreeGrafter"/>
</dbReference>
<keyword evidence="17" id="KW-0282">Flagellum</keyword>
<evidence type="ECO:0000256" key="14">
    <source>
        <dbReference type="SAM" id="Coils"/>
    </source>
</evidence>
<dbReference type="FunFam" id="3.40.50.300:FF:000695">
    <property type="entry name" value="Flagellar biosynthesis regulator FlhF"/>
    <property type="match status" value="1"/>
</dbReference>
<keyword evidence="8" id="KW-0653">Protein transport</keyword>
<dbReference type="HOGENOM" id="CLU_009301_11_4_7"/>
<evidence type="ECO:0000256" key="5">
    <source>
        <dbReference type="ARBA" id="ARBA00022475"/>
    </source>
</evidence>
<dbReference type="InterPro" id="IPR027417">
    <property type="entry name" value="P-loop_NTPase"/>
</dbReference>
<dbReference type="Gene3D" id="1.20.120.1380">
    <property type="entry name" value="Flagellar FlhF biosynthesis protein, N domain"/>
    <property type="match status" value="1"/>
</dbReference>
<dbReference type="CDD" id="cd17873">
    <property type="entry name" value="FlhF"/>
    <property type="match status" value="1"/>
</dbReference>
<keyword evidence="6" id="KW-0547">Nucleotide-binding</keyword>
<evidence type="ECO:0000256" key="9">
    <source>
        <dbReference type="ARBA" id="ARBA00023134"/>
    </source>
</evidence>
<sequence length="398" mass="45135">MIVKTYRAPTMPDAIKKIKEDLGEDAVILSYKKVKQGSFFSFFKKEVYEVTAAIDEKPPKQEKNFKNVVKKYTGSDIPTKKENEADKLEERIKKLEQLILSAGKESIEKLVGDIKNDINDLKTAINYVKKTEEVDISKIPLGMNKYFTYMCDLGIKKKYAYKIALGLYRNINKSKLNDEEYVKEYLSIVISQFFKQSKPKKKNIVLLGPTGVGKTTTLAKLAAIYKLKQDKKVGIITTDTYRIGAVDQLLNYAKIMDIPAIVSITKEDFKNALEELKDMNVVLVDTVGRSPQDIKRLNELFGIFKNEDRLHLSLVMAVNTKEEDCLNIHKRFGILPIDDLIFTKVDETKTPGSMLNLVVKLKKPVSYVSFGQDVPDDIMEAQPLKISSLIIKGEVKNG</sequence>
<keyword evidence="7" id="KW-1005">Bacterial flagellum biogenesis</keyword>
<keyword evidence="4" id="KW-0813">Transport</keyword>
<proteinExistence type="inferred from homology"/>
<reference evidence="17 18" key="1">
    <citation type="journal article" date="2011" name="Stand. Genomic Sci.">
        <title>Complete genome sequence of the thermophilic sulfur-reducer Hippea maritima type strain (MH(2)).</title>
        <authorList>
            <person name="Huntemann M."/>
            <person name="Lu M."/>
            <person name="Nolan M."/>
            <person name="Lapidus A."/>
            <person name="Lucas S."/>
            <person name="Hammon N."/>
            <person name="Deshpande S."/>
            <person name="Cheng J.F."/>
            <person name="Tapia R."/>
            <person name="Han C."/>
            <person name="Goodwin L."/>
            <person name="Pitluck S."/>
            <person name="Liolios K."/>
            <person name="Pagani I."/>
            <person name="Ivanova N."/>
            <person name="Ovchinikova G."/>
            <person name="Pati A."/>
            <person name="Chen A."/>
            <person name="Palaniappan K."/>
            <person name="Land M."/>
            <person name="Hauser L."/>
            <person name="Jeffries C.D."/>
            <person name="Detter J.C."/>
            <person name="Brambilla E.M."/>
            <person name="Rohde M."/>
            <person name="Spring S."/>
            <person name="Goker M."/>
            <person name="Woyke T."/>
            <person name="Bristow J."/>
            <person name="Eisen J.A."/>
            <person name="Markowitz V."/>
            <person name="Hugenholtz P."/>
            <person name="Kyrpides N.C."/>
            <person name="Klenk H.P."/>
            <person name="Mavromatis K."/>
        </authorList>
    </citation>
    <scope>NUCLEOTIDE SEQUENCE [LARGE SCALE GENOMIC DNA]</scope>
    <source>
        <strain evidence="18">ATCC 700847 / DSM 10411 / MH2</strain>
    </source>
</reference>
<dbReference type="PANTHER" id="PTHR43134">
    <property type="entry name" value="SIGNAL RECOGNITION PARTICLE RECEPTOR SUBUNIT ALPHA"/>
    <property type="match status" value="1"/>
</dbReference>
<dbReference type="Pfam" id="PF00448">
    <property type="entry name" value="SRP54"/>
    <property type="match status" value="1"/>
</dbReference>
<dbReference type="InParanoid" id="F2LUW7"/>
<dbReference type="InterPro" id="IPR020006">
    <property type="entry name" value="FlhF"/>
</dbReference>
<dbReference type="InterPro" id="IPR000897">
    <property type="entry name" value="SRP54_GTPase_dom"/>
</dbReference>
<protein>
    <recommendedName>
        <fullName evidence="3 13">Flagellar biosynthesis protein FlhF</fullName>
    </recommendedName>
</protein>
<evidence type="ECO:0000256" key="7">
    <source>
        <dbReference type="ARBA" id="ARBA00022795"/>
    </source>
</evidence>
<dbReference type="OrthoDB" id="9778554at2"/>
<evidence type="ECO:0000256" key="11">
    <source>
        <dbReference type="ARBA" id="ARBA00023225"/>
    </source>
</evidence>
<dbReference type="RefSeq" id="WP_013681613.1">
    <property type="nucleotide sequence ID" value="NC_015318.1"/>
</dbReference>
<keyword evidence="14" id="KW-0175">Coiled coil</keyword>
<dbReference type="Proteomes" id="UP000008139">
    <property type="component" value="Chromosome"/>
</dbReference>
<evidence type="ECO:0000256" key="3">
    <source>
        <dbReference type="ARBA" id="ARBA00014919"/>
    </source>
</evidence>
<dbReference type="SMART" id="SM00382">
    <property type="entry name" value="AAA"/>
    <property type="match status" value="1"/>
</dbReference>
<dbReference type="AlphaFoldDB" id="F2LUW7"/>
<evidence type="ECO:0000256" key="6">
    <source>
        <dbReference type="ARBA" id="ARBA00022741"/>
    </source>
</evidence>
<evidence type="ECO:0000256" key="1">
    <source>
        <dbReference type="ARBA" id="ARBA00004413"/>
    </source>
</evidence>
<evidence type="ECO:0000313" key="18">
    <source>
        <dbReference type="Proteomes" id="UP000008139"/>
    </source>
</evidence>
<evidence type="ECO:0000256" key="8">
    <source>
        <dbReference type="ARBA" id="ARBA00022927"/>
    </source>
</evidence>
<dbReference type="NCBIfam" id="TIGR03499">
    <property type="entry name" value="FlhF"/>
    <property type="match status" value="1"/>
</dbReference>
<evidence type="ECO:0000256" key="12">
    <source>
        <dbReference type="ARBA" id="ARBA00025337"/>
    </source>
</evidence>
<accession>F2LUW7</accession>
<evidence type="ECO:0000256" key="2">
    <source>
        <dbReference type="ARBA" id="ARBA00008531"/>
    </source>
</evidence>
<dbReference type="eggNOG" id="COG1419">
    <property type="taxonomic scope" value="Bacteria"/>
</dbReference>
<evidence type="ECO:0000259" key="15">
    <source>
        <dbReference type="SMART" id="SM00382"/>
    </source>
</evidence>
<evidence type="ECO:0000256" key="10">
    <source>
        <dbReference type="ARBA" id="ARBA00023136"/>
    </source>
</evidence>
<evidence type="ECO:0000256" key="4">
    <source>
        <dbReference type="ARBA" id="ARBA00022448"/>
    </source>
</evidence>
<dbReference type="InterPro" id="IPR003593">
    <property type="entry name" value="AAA+_ATPase"/>
</dbReference>
<evidence type="ECO:0000259" key="16">
    <source>
        <dbReference type="SMART" id="SM00962"/>
    </source>
</evidence>
<evidence type="ECO:0000256" key="13">
    <source>
        <dbReference type="NCBIfam" id="TIGR03499"/>
    </source>
</evidence>
<evidence type="ECO:0000313" key="17">
    <source>
        <dbReference type="EMBL" id="AEA33572.1"/>
    </source>
</evidence>
<keyword evidence="18" id="KW-1185">Reference proteome</keyword>
<keyword evidence="5" id="KW-1003">Cell membrane</keyword>
<feature type="domain" description="AAA+ ATPase" evidence="15">
    <location>
        <begin position="200"/>
        <end position="342"/>
    </location>
</feature>
<dbReference type="EMBL" id="CP002606">
    <property type="protein sequence ID" value="AEA33572.1"/>
    <property type="molecule type" value="Genomic_DNA"/>
</dbReference>
<organism evidence="17 18">
    <name type="scientific">Hippea maritima (strain ATCC 700847 / DSM 10411 / MH2)</name>
    <dbReference type="NCBI Taxonomy" id="760142"/>
    <lineage>
        <taxon>Bacteria</taxon>
        <taxon>Pseudomonadati</taxon>
        <taxon>Campylobacterota</taxon>
        <taxon>Desulfurellia</taxon>
        <taxon>Desulfurellales</taxon>
        <taxon>Hippeaceae</taxon>
        <taxon>Hippea</taxon>
    </lineage>
</organism>
<dbReference type="InterPro" id="IPR047040">
    <property type="entry name" value="FlhF__GTPase_dom"/>
</dbReference>
<keyword evidence="11" id="KW-1006">Bacterial flagellum protein export</keyword>
<feature type="domain" description="SRP54-type proteins GTP-binding" evidence="16">
    <location>
        <begin position="201"/>
        <end position="392"/>
    </location>
</feature>
<dbReference type="KEGG" id="hmr:Hipma_0602"/>
<gene>
    <name evidence="17" type="ordered locus">Hipma_0602</name>
</gene>
<name>F2LUW7_HIPMA</name>
<comment type="subcellular location">
    <subcellularLocation>
        <location evidence="1">Cell membrane</location>
        <topology evidence="1">Peripheral membrane protein</topology>
        <orientation evidence="1">Cytoplasmic side</orientation>
    </subcellularLocation>
</comment>
<keyword evidence="17" id="KW-0966">Cell projection</keyword>
<dbReference type="GO" id="GO:0003924">
    <property type="term" value="F:GTPase activity"/>
    <property type="evidence" value="ECO:0007669"/>
    <property type="project" value="UniProtKB-UniRule"/>
</dbReference>
<keyword evidence="10" id="KW-0472">Membrane</keyword>
<dbReference type="GO" id="GO:0006614">
    <property type="term" value="P:SRP-dependent cotranslational protein targeting to membrane"/>
    <property type="evidence" value="ECO:0007669"/>
    <property type="project" value="UniProtKB-UniRule"/>
</dbReference>
<dbReference type="GO" id="GO:0015031">
    <property type="term" value="P:protein transport"/>
    <property type="evidence" value="ECO:0007669"/>
    <property type="project" value="UniProtKB-KW"/>
</dbReference>
<dbReference type="SUPFAM" id="SSF52540">
    <property type="entry name" value="P-loop containing nucleoside triphosphate hydrolases"/>
    <property type="match status" value="1"/>
</dbReference>
<dbReference type="GO" id="GO:0044781">
    <property type="term" value="P:bacterial-type flagellum organization"/>
    <property type="evidence" value="ECO:0007669"/>
    <property type="project" value="UniProtKB-UniRule"/>
</dbReference>
<dbReference type="STRING" id="760142.Hipma_0602"/>
<reference evidence="18" key="2">
    <citation type="submission" date="2011-03" db="EMBL/GenBank/DDBJ databases">
        <title>The complete genome of Hippea maritima DSM 10411.</title>
        <authorList>
            <consortium name="US DOE Joint Genome Institute (JGI-PGF)"/>
            <person name="Lucas S."/>
            <person name="Copeland A."/>
            <person name="Lapidus A."/>
            <person name="Bruce D."/>
            <person name="Goodwin L."/>
            <person name="Pitluck S."/>
            <person name="Peters L."/>
            <person name="Kyrpides N."/>
            <person name="Mavromatis K."/>
            <person name="Pagani I."/>
            <person name="Ivanova N."/>
            <person name="Mikhailova N."/>
            <person name="Lu M."/>
            <person name="Detter J.C."/>
            <person name="Tapia R."/>
            <person name="Han C."/>
            <person name="Land M."/>
            <person name="Hauser L."/>
            <person name="Markowitz V."/>
            <person name="Cheng J.-F."/>
            <person name="Hugenholtz P."/>
            <person name="Woyke T."/>
            <person name="Wu D."/>
            <person name="Spring S."/>
            <person name="Schroeder M."/>
            <person name="Brambilla E."/>
            <person name="Klenk H.-P."/>
            <person name="Eisen J.A."/>
        </authorList>
    </citation>
    <scope>NUCLEOTIDE SEQUENCE [LARGE SCALE GENOMIC DNA]</scope>
    <source>
        <strain evidence="18">ATCC 700847 / DSM 10411 / MH2</strain>
    </source>
</reference>
<keyword evidence="17" id="KW-0969">Cilium</keyword>
<feature type="coiled-coil region" evidence="14">
    <location>
        <begin position="78"/>
        <end position="105"/>
    </location>
</feature>
<comment type="function">
    <text evidence="12">Necessary for flagellar biosynthesis. May be involved in translocation of the flagellum.</text>
</comment>
<dbReference type="GO" id="GO:0005525">
    <property type="term" value="F:GTP binding"/>
    <property type="evidence" value="ECO:0007669"/>
    <property type="project" value="UniProtKB-UniRule"/>
</dbReference>
<comment type="similarity">
    <text evidence="2">Belongs to the GTP-binding SRP family.</text>
</comment>
<keyword evidence="9" id="KW-0342">GTP-binding</keyword>
<dbReference type="SMART" id="SM00962">
    <property type="entry name" value="SRP54"/>
    <property type="match status" value="1"/>
</dbReference>